<protein>
    <recommendedName>
        <fullName evidence="6">Transmembrane protein</fullName>
    </recommendedName>
</protein>
<keyword evidence="2" id="KW-1133">Transmembrane helix</keyword>
<evidence type="ECO:0000313" key="4">
    <source>
        <dbReference type="EMBL" id="KAK4227129.1"/>
    </source>
</evidence>
<evidence type="ECO:0008006" key="6">
    <source>
        <dbReference type="Google" id="ProtNLM"/>
    </source>
</evidence>
<comment type="caution">
    <text evidence="4">The sequence shown here is derived from an EMBL/GenBank/DDBJ whole genome shotgun (WGS) entry which is preliminary data.</text>
</comment>
<feature type="region of interest" description="Disordered" evidence="1">
    <location>
        <begin position="74"/>
        <end position="108"/>
    </location>
</feature>
<gene>
    <name evidence="4" type="ORF">QBC38DRAFT_478414</name>
</gene>
<reference evidence="4" key="2">
    <citation type="submission" date="2023-05" db="EMBL/GenBank/DDBJ databases">
        <authorList>
            <consortium name="Lawrence Berkeley National Laboratory"/>
            <person name="Steindorff A."/>
            <person name="Hensen N."/>
            <person name="Bonometti L."/>
            <person name="Westerberg I."/>
            <person name="Brannstrom I.O."/>
            <person name="Guillou S."/>
            <person name="Cros-Aarteil S."/>
            <person name="Calhoun S."/>
            <person name="Haridas S."/>
            <person name="Kuo A."/>
            <person name="Mondo S."/>
            <person name="Pangilinan J."/>
            <person name="Riley R."/>
            <person name="Labutti K."/>
            <person name="Andreopoulos B."/>
            <person name="Lipzen A."/>
            <person name="Chen C."/>
            <person name="Yanf M."/>
            <person name="Daum C."/>
            <person name="Ng V."/>
            <person name="Clum A."/>
            <person name="Ohm R."/>
            <person name="Martin F."/>
            <person name="Silar P."/>
            <person name="Natvig D."/>
            <person name="Lalanne C."/>
            <person name="Gautier V."/>
            <person name="Ament-Velasquez S.L."/>
            <person name="Kruys A."/>
            <person name="Hutchinson M.I."/>
            <person name="Powell A.J."/>
            <person name="Barry K."/>
            <person name="Miller A.N."/>
            <person name="Grigoriev I.V."/>
            <person name="Debuchy R."/>
            <person name="Gladieux P."/>
            <person name="Thoren M.H."/>
            <person name="Johannesson H."/>
        </authorList>
    </citation>
    <scope>NUCLEOTIDE SEQUENCE</scope>
    <source>
        <strain evidence="4">CBS 990.96</strain>
    </source>
</reference>
<dbReference type="EMBL" id="MU865335">
    <property type="protein sequence ID" value="KAK4227129.1"/>
    <property type="molecule type" value="Genomic_DNA"/>
</dbReference>
<evidence type="ECO:0000313" key="5">
    <source>
        <dbReference type="Proteomes" id="UP001301958"/>
    </source>
</evidence>
<feature type="transmembrane region" description="Helical" evidence="2">
    <location>
        <begin position="118"/>
        <end position="140"/>
    </location>
</feature>
<evidence type="ECO:0000256" key="1">
    <source>
        <dbReference type="SAM" id="MobiDB-lite"/>
    </source>
</evidence>
<feature type="signal peptide" evidence="3">
    <location>
        <begin position="1"/>
        <end position="24"/>
    </location>
</feature>
<proteinExistence type="predicted"/>
<keyword evidence="5" id="KW-1185">Reference proteome</keyword>
<feature type="region of interest" description="Disordered" evidence="1">
    <location>
        <begin position="237"/>
        <end position="257"/>
    </location>
</feature>
<dbReference type="Proteomes" id="UP001301958">
    <property type="component" value="Unassembled WGS sequence"/>
</dbReference>
<evidence type="ECO:0000256" key="2">
    <source>
        <dbReference type="SAM" id="Phobius"/>
    </source>
</evidence>
<organism evidence="4 5">
    <name type="scientific">Podospora fimiseda</name>
    <dbReference type="NCBI Taxonomy" id="252190"/>
    <lineage>
        <taxon>Eukaryota</taxon>
        <taxon>Fungi</taxon>
        <taxon>Dikarya</taxon>
        <taxon>Ascomycota</taxon>
        <taxon>Pezizomycotina</taxon>
        <taxon>Sordariomycetes</taxon>
        <taxon>Sordariomycetidae</taxon>
        <taxon>Sordariales</taxon>
        <taxon>Podosporaceae</taxon>
        <taxon>Podospora</taxon>
    </lineage>
</organism>
<name>A0AAN7BPH6_9PEZI</name>
<accession>A0AAN7BPH6</accession>
<reference evidence="4" key="1">
    <citation type="journal article" date="2023" name="Mol. Phylogenet. Evol.">
        <title>Genome-scale phylogeny and comparative genomics of the fungal order Sordariales.</title>
        <authorList>
            <person name="Hensen N."/>
            <person name="Bonometti L."/>
            <person name="Westerberg I."/>
            <person name="Brannstrom I.O."/>
            <person name="Guillou S."/>
            <person name="Cros-Aarteil S."/>
            <person name="Calhoun S."/>
            <person name="Haridas S."/>
            <person name="Kuo A."/>
            <person name="Mondo S."/>
            <person name="Pangilinan J."/>
            <person name="Riley R."/>
            <person name="LaButti K."/>
            <person name="Andreopoulos B."/>
            <person name="Lipzen A."/>
            <person name="Chen C."/>
            <person name="Yan M."/>
            <person name="Daum C."/>
            <person name="Ng V."/>
            <person name="Clum A."/>
            <person name="Steindorff A."/>
            <person name="Ohm R.A."/>
            <person name="Martin F."/>
            <person name="Silar P."/>
            <person name="Natvig D.O."/>
            <person name="Lalanne C."/>
            <person name="Gautier V."/>
            <person name="Ament-Velasquez S.L."/>
            <person name="Kruys A."/>
            <person name="Hutchinson M.I."/>
            <person name="Powell A.J."/>
            <person name="Barry K."/>
            <person name="Miller A.N."/>
            <person name="Grigoriev I.V."/>
            <person name="Debuchy R."/>
            <person name="Gladieux P."/>
            <person name="Hiltunen Thoren M."/>
            <person name="Johannesson H."/>
        </authorList>
    </citation>
    <scope>NUCLEOTIDE SEQUENCE</scope>
    <source>
        <strain evidence="4">CBS 990.96</strain>
    </source>
</reference>
<feature type="chain" id="PRO_5042884694" description="Transmembrane protein" evidence="3">
    <location>
        <begin position="25"/>
        <end position="257"/>
    </location>
</feature>
<keyword evidence="2" id="KW-0812">Transmembrane</keyword>
<dbReference type="AlphaFoldDB" id="A0AAN7BPH6"/>
<keyword evidence="2" id="KW-0472">Membrane</keyword>
<keyword evidence="3" id="KW-0732">Signal</keyword>
<sequence>MVWFSSQQLNLFTILFFEAYFVSCRPFNCHQRRKINQSKRSFRTAKTPFGVHTHRPFNMSPVIIIPRASRLAPRFGPGNNRDDDNQNGFNPSPFQGKGGFFEDKQEADDEDGINIPPAAIVGIVVSIVVFFLLTTGFCVYKDRQRRRLAREKQVEIALKQTPSYPAAVHQPQQQLAVPVVVPGANLQDAPPPYEAAHIANRHPAAVHQWNPRDVRNHGSGGGGSGIVEEDITGAASTITDGIPPEAGGKNTGLRIGS</sequence>
<evidence type="ECO:0000256" key="3">
    <source>
        <dbReference type="SAM" id="SignalP"/>
    </source>
</evidence>